<dbReference type="EMBL" id="SNSQ01000016">
    <property type="protein sequence ID" value="TEU47514.1"/>
    <property type="molecule type" value="Genomic_DNA"/>
</dbReference>
<dbReference type="AlphaFoldDB" id="A0AAX2RMT3"/>
<accession>A0AAX2RMT3</accession>
<gene>
    <name evidence="1" type="ORF">E3D37_16040</name>
</gene>
<sequence>MEVKQALDNTGMLDFMRSIPLRPSYVDARISVALHALRGRGGEAEGLADRVTQRFSSEGTPFYMRLNQVASAALRAEICRDQGVDAQYVKAAVELLLQYVREDDDLMAVYAAVIESGEAASATLH</sequence>
<reference evidence="1 2" key="1">
    <citation type="submission" date="2019-03" db="EMBL/GenBank/DDBJ databases">
        <title>Burkholderia cepacia outbreak.</title>
        <authorList>
            <person name="Farzana R."/>
            <person name="Walsh T.R."/>
        </authorList>
    </citation>
    <scope>NUCLEOTIDE SEQUENCE [LARGE SCALE GENOMIC DNA]</scope>
    <source>
        <strain evidence="2">d13</strain>
    </source>
</reference>
<name>A0AAX2RMT3_BURCE</name>
<comment type="caution">
    <text evidence="1">The sequence shown here is derived from an EMBL/GenBank/DDBJ whole genome shotgun (WGS) entry which is preliminary data.</text>
</comment>
<organism evidence="1 2">
    <name type="scientific">Burkholderia cepacia</name>
    <name type="common">Pseudomonas cepacia</name>
    <dbReference type="NCBI Taxonomy" id="292"/>
    <lineage>
        <taxon>Bacteria</taxon>
        <taxon>Pseudomonadati</taxon>
        <taxon>Pseudomonadota</taxon>
        <taxon>Betaproteobacteria</taxon>
        <taxon>Burkholderiales</taxon>
        <taxon>Burkholderiaceae</taxon>
        <taxon>Burkholderia</taxon>
        <taxon>Burkholderia cepacia complex</taxon>
    </lineage>
</organism>
<dbReference type="RefSeq" id="WP_134256226.1">
    <property type="nucleotide sequence ID" value="NZ_SNSG01000013.1"/>
</dbReference>
<dbReference type="Proteomes" id="UP000298234">
    <property type="component" value="Unassembled WGS sequence"/>
</dbReference>
<protein>
    <submittedName>
        <fullName evidence="1">Uncharacterized protein</fullName>
    </submittedName>
</protein>
<evidence type="ECO:0000313" key="2">
    <source>
        <dbReference type="Proteomes" id="UP000298234"/>
    </source>
</evidence>
<evidence type="ECO:0000313" key="1">
    <source>
        <dbReference type="EMBL" id="TEU47514.1"/>
    </source>
</evidence>
<proteinExistence type="predicted"/>